<accession>A0ABD1LLZ3</accession>
<feature type="domain" description="LTI65/LTI78 PGEED repeat" evidence="2">
    <location>
        <begin position="412"/>
        <end position="441"/>
    </location>
</feature>
<dbReference type="Pfam" id="PF23399">
    <property type="entry name" value="LTI65_PGEED"/>
    <property type="match status" value="1"/>
</dbReference>
<dbReference type="AlphaFoldDB" id="A0ABD1LLZ3"/>
<feature type="compositionally biased region" description="Basic and acidic residues" evidence="1">
    <location>
        <begin position="63"/>
        <end position="81"/>
    </location>
</feature>
<feature type="domain" description="LTI65/LTI78 NYQTKV repeat" evidence="3">
    <location>
        <begin position="175"/>
        <end position="234"/>
    </location>
</feature>
<keyword evidence="6" id="KW-1185">Reference proteome</keyword>
<evidence type="ECO:0000259" key="4">
    <source>
        <dbReference type="Pfam" id="PF23403"/>
    </source>
</evidence>
<feature type="compositionally biased region" description="Polar residues" evidence="1">
    <location>
        <begin position="284"/>
        <end position="308"/>
    </location>
</feature>
<dbReference type="Pfam" id="PF23403">
    <property type="entry name" value="LTI65_LTI78_N"/>
    <property type="match status" value="1"/>
</dbReference>
<comment type="caution">
    <text evidence="5">The sequence shown here is derived from an EMBL/GenBank/DDBJ whole genome shotgun (WGS) entry which is preliminary data.</text>
</comment>
<reference evidence="5 6" key="1">
    <citation type="submission" date="2024-08" db="EMBL/GenBank/DDBJ databases">
        <title>Insights into the chromosomal genome structure of Flemingia macrophylla.</title>
        <authorList>
            <person name="Ding Y."/>
            <person name="Zhao Y."/>
            <person name="Bi W."/>
            <person name="Wu M."/>
            <person name="Zhao G."/>
            <person name="Gong Y."/>
            <person name="Li W."/>
            <person name="Zhang P."/>
        </authorList>
    </citation>
    <scope>NUCLEOTIDE SEQUENCE [LARGE SCALE GENOMIC DNA]</scope>
    <source>
        <strain evidence="5">DYQJB</strain>
        <tissue evidence="5">Leaf</tissue>
    </source>
</reference>
<dbReference type="InterPro" id="IPR057059">
    <property type="entry name" value="LTI65/LTI78_PGEED"/>
</dbReference>
<dbReference type="PANTHER" id="PTHR33836">
    <property type="entry name" value="LOW-TEMPERATURE-INDUCED 65 KDA PROTEIN-RELATED"/>
    <property type="match status" value="1"/>
</dbReference>
<feature type="compositionally biased region" description="Basic and acidic residues" evidence="1">
    <location>
        <begin position="334"/>
        <end position="346"/>
    </location>
</feature>
<feature type="compositionally biased region" description="Polar residues" evidence="1">
    <location>
        <begin position="146"/>
        <end position="158"/>
    </location>
</feature>
<feature type="compositionally biased region" description="Acidic residues" evidence="1">
    <location>
        <begin position="82"/>
        <end position="91"/>
    </location>
</feature>
<dbReference type="Pfam" id="PF23402">
    <property type="entry name" value="LTI65_LTI78_NYQTKV"/>
    <property type="match status" value="1"/>
</dbReference>
<dbReference type="InterPro" id="IPR057058">
    <property type="entry name" value="LTI65_LTI78_NYQTKV"/>
</dbReference>
<feature type="compositionally biased region" description="Basic residues" evidence="1">
    <location>
        <begin position="46"/>
        <end position="62"/>
    </location>
</feature>
<feature type="region of interest" description="Disordered" evidence="1">
    <location>
        <begin position="284"/>
        <end position="374"/>
    </location>
</feature>
<feature type="compositionally biased region" description="Polar residues" evidence="1">
    <location>
        <begin position="193"/>
        <end position="204"/>
    </location>
</feature>
<feature type="domain" description="LTI65/LTI78 N-terminal" evidence="4">
    <location>
        <begin position="36"/>
        <end position="108"/>
    </location>
</feature>
<protein>
    <recommendedName>
        <fullName evidence="7">Low-temperature-induced 65 kDa protein</fullName>
    </recommendedName>
</protein>
<evidence type="ECO:0000313" key="6">
    <source>
        <dbReference type="Proteomes" id="UP001603857"/>
    </source>
</evidence>
<organism evidence="5 6">
    <name type="scientific">Flemingia macrophylla</name>
    <dbReference type="NCBI Taxonomy" id="520843"/>
    <lineage>
        <taxon>Eukaryota</taxon>
        <taxon>Viridiplantae</taxon>
        <taxon>Streptophyta</taxon>
        <taxon>Embryophyta</taxon>
        <taxon>Tracheophyta</taxon>
        <taxon>Spermatophyta</taxon>
        <taxon>Magnoliopsida</taxon>
        <taxon>eudicotyledons</taxon>
        <taxon>Gunneridae</taxon>
        <taxon>Pentapetalae</taxon>
        <taxon>rosids</taxon>
        <taxon>fabids</taxon>
        <taxon>Fabales</taxon>
        <taxon>Fabaceae</taxon>
        <taxon>Papilionoideae</taxon>
        <taxon>50 kb inversion clade</taxon>
        <taxon>NPAAA clade</taxon>
        <taxon>indigoferoid/millettioid clade</taxon>
        <taxon>Phaseoleae</taxon>
        <taxon>Flemingia</taxon>
    </lineage>
</organism>
<evidence type="ECO:0000259" key="3">
    <source>
        <dbReference type="Pfam" id="PF23402"/>
    </source>
</evidence>
<dbReference type="InterPro" id="IPR056605">
    <property type="entry name" value="LTI65_LTI78_N"/>
</dbReference>
<dbReference type="PANTHER" id="PTHR33836:SF8">
    <property type="entry name" value="LOW-TEMPERATURE-INDUCED 65 KDA PROTEIN"/>
    <property type="match status" value="1"/>
</dbReference>
<evidence type="ECO:0008006" key="7">
    <source>
        <dbReference type="Google" id="ProtNLM"/>
    </source>
</evidence>
<evidence type="ECO:0000259" key="2">
    <source>
        <dbReference type="Pfam" id="PF23399"/>
    </source>
</evidence>
<name>A0ABD1LLZ3_9FABA</name>
<proteinExistence type="predicted"/>
<evidence type="ECO:0000313" key="5">
    <source>
        <dbReference type="EMBL" id="KAL2324527.1"/>
    </source>
</evidence>
<dbReference type="InterPro" id="IPR037491">
    <property type="entry name" value="LTI78/LTI65"/>
</dbReference>
<feature type="compositionally biased region" description="Basic and acidic residues" evidence="1">
    <location>
        <begin position="165"/>
        <end position="189"/>
    </location>
</feature>
<dbReference type="Proteomes" id="UP001603857">
    <property type="component" value="Unassembled WGS sequence"/>
</dbReference>
<feature type="compositionally biased region" description="Basic and acidic residues" evidence="1">
    <location>
        <begin position="29"/>
        <end position="41"/>
    </location>
</feature>
<feature type="region of interest" description="Disordered" evidence="1">
    <location>
        <begin position="1"/>
        <end position="215"/>
    </location>
</feature>
<gene>
    <name evidence="5" type="ORF">Fmac_023585</name>
</gene>
<evidence type="ECO:0000256" key="1">
    <source>
        <dbReference type="SAM" id="MobiDB-lite"/>
    </source>
</evidence>
<sequence>MDSRLVQNEVHENDEHFPHIDASQQVTHGAEEQHLDNEKKSVLNKVKAKAKKIKNTIKKHGHQVLDRGHEYNNKDQDRLDDHESDEDEEMAEGPQVYETSIHESKEIKTAKPTSEKVENLGKSENAFGGTTVKGKEPRYDALLGGVSSTTEIDQNTDTEPAKTFYVEEKAGLPDDNLEKSIGMEEEPRAPKSTPETYNTPNYLTKVTDPSGVEKDEIETTPVEESFARMNVQDESNVQQPTAVIDYEYPPAGSNDQFVPHVSAAATTQIEYPSTENHDHFTQDMISSTNINTDPAETGQTSNTITTPVEEQPLNEVSTDEVVTAKDVIASEVGSGEKDVVKDKVETTNEEQQESGGASSNMSAQSEKNIGHSLTQKLGPVYEKVAGVGSAMKSKVTGGVGSETKDVVKEEAKGVSVKDYLAEKLRPGEEDKALSEVISEALHKRKEEPVKKEDEKMCEEKDCYVNNQGKGVVDKLKGVVGSWFGKSEEKGVGDLSKNTNSGAEVDQVNQVVGEIKSSPIEEQGIR</sequence>
<feature type="compositionally biased region" description="Basic and acidic residues" evidence="1">
    <location>
        <begin position="1"/>
        <end position="19"/>
    </location>
</feature>
<dbReference type="EMBL" id="JBGMDY010000008">
    <property type="protein sequence ID" value="KAL2324527.1"/>
    <property type="molecule type" value="Genomic_DNA"/>
</dbReference>
<feature type="compositionally biased region" description="Basic and acidic residues" evidence="1">
    <location>
        <begin position="100"/>
        <end position="121"/>
    </location>
</feature>
<feature type="compositionally biased region" description="Polar residues" evidence="1">
    <location>
        <begin position="353"/>
        <end position="374"/>
    </location>
</feature>